<sequence length="352" mass="40677">MPKESVLSEEEKSSFEIKKFIFHIIIEDQLQPIYLDEVALEEDQIRFFTQRLVDVSEGVQHVFVDREKSEFVKDCETLIADPEANFLRMSKKLAYSFKSYHSGQTSNGVFIAALVNVESKRDLIFLLKLDNRKVYQYRLKGTKALLKELTQTFVEDKKAVQKSALVDVSDYYSWDVLARERNPPPKQALRVYFSNFLTVMEKDVPSTLTPKAVKSVRAWAISNREDLDPDQDVSSYRARAIGYMMGAAMYKTDDFIDAVVMDENEERRERLRQSLKEYFDEVGMSGQSFVPNKTSLKTAERKNIRETAEGVKIEWEGEAADNNIDLPREKNPHDGLFHIVIKTREIINADKS</sequence>
<evidence type="ECO:0000313" key="2">
    <source>
        <dbReference type="Proteomes" id="UP001500742"/>
    </source>
</evidence>
<organism evidence="1 2">
    <name type="scientific">Mucilaginibacter dorajii</name>
    <dbReference type="NCBI Taxonomy" id="692994"/>
    <lineage>
        <taxon>Bacteria</taxon>
        <taxon>Pseudomonadati</taxon>
        <taxon>Bacteroidota</taxon>
        <taxon>Sphingobacteriia</taxon>
        <taxon>Sphingobacteriales</taxon>
        <taxon>Sphingobacteriaceae</taxon>
        <taxon>Mucilaginibacter</taxon>
    </lineage>
</organism>
<reference evidence="2" key="1">
    <citation type="journal article" date="2019" name="Int. J. Syst. Evol. Microbiol.">
        <title>The Global Catalogue of Microorganisms (GCM) 10K type strain sequencing project: providing services to taxonomists for standard genome sequencing and annotation.</title>
        <authorList>
            <consortium name="The Broad Institute Genomics Platform"/>
            <consortium name="The Broad Institute Genome Sequencing Center for Infectious Disease"/>
            <person name="Wu L."/>
            <person name="Ma J."/>
        </authorList>
    </citation>
    <scope>NUCLEOTIDE SEQUENCE [LARGE SCALE GENOMIC DNA]</scope>
    <source>
        <strain evidence="2">JCM 16601</strain>
    </source>
</reference>
<dbReference type="RefSeq" id="WP_259097218.1">
    <property type="nucleotide sequence ID" value="NZ_BAAAZC010000050.1"/>
</dbReference>
<keyword evidence="2" id="KW-1185">Reference proteome</keyword>
<name>A0ABP7R8B4_9SPHI</name>
<evidence type="ECO:0008006" key="3">
    <source>
        <dbReference type="Google" id="ProtNLM"/>
    </source>
</evidence>
<proteinExistence type="predicted"/>
<evidence type="ECO:0000313" key="1">
    <source>
        <dbReference type="EMBL" id="GAA3993095.1"/>
    </source>
</evidence>
<protein>
    <recommendedName>
        <fullName evidence="3">Nucleoid-associated protein</fullName>
    </recommendedName>
</protein>
<gene>
    <name evidence="1" type="ORF">GCM10022210_53640</name>
</gene>
<dbReference type="Proteomes" id="UP001500742">
    <property type="component" value="Unassembled WGS sequence"/>
</dbReference>
<accession>A0ABP7R8B4</accession>
<dbReference type="Pfam" id="PF04245">
    <property type="entry name" value="NA37"/>
    <property type="match status" value="1"/>
</dbReference>
<dbReference type="EMBL" id="BAAAZC010000050">
    <property type="protein sequence ID" value="GAA3993095.1"/>
    <property type="molecule type" value="Genomic_DNA"/>
</dbReference>
<dbReference type="InterPro" id="IPR007358">
    <property type="entry name" value="Nucleoid_associated_NdpA"/>
</dbReference>
<comment type="caution">
    <text evidence="1">The sequence shown here is derived from an EMBL/GenBank/DDBJ whole genome shotgun (WGS) entry which is preliminary data.</text>
</comment>